<reference evidence="11" key="2">
    <citation type="submission" date="2025-09" db="UniProtKB">
        <authorList>
            <consortium name="Ensembl"/>
        </authorList>
    </citation>
    <scope>IDENTIFICATION</scope>
</reference>
<dbReference type="PROSITE" id="PS00028">
    <property type="entry name" value="ZINC_FINGER_C2H2_1"/>
    <property type="match status" value="5"/>
</dbReference>
<evidence type="ECO:0000256" key="1">
    <source>
        <dbReference type="ARBA" id="ARBA00004123"/>
    </source>
</evidence>
<keyword evidence="7" id="KW-0539">Nucleus</keyword>
<comment type="subcellular location">
    <subcellularLocation>
        <location evidence="1">Nucleus</location>
    </subcellularLocation>
</comment>
<dbReference type="SUPFAM" id="SSF57667">
    <property type="entry name" value="beta-beta-alpha zinc fingers"/>
    <property type="match status" value="3"/>
</dbReference>
<accession>A0A8C4QZU6</accession>
<protein>
    <recommendedName>
        <fullName evidence="10">C2H2-type domain-containing protein</fullName>
    </recommendedName>
</protein>
<feature type="domain" description="C2H2-type" evidence="10">
    <location>
        <begin position="186"/>
        <end position="213"/>
    </location>
</feature>
<keyword evidence="4 8" id="KW-0863">Zinc-finger</keyword>
<evidence type="ECO:0000256" key="2">
    <source>
        <dbReference type="ARBA" id="ARBA00022723"/>
    </source>
</evidence>
<dbReference type="GO" id="GO:0006357">
    <property type="term" value="P:regulation of transcription by RNA polymerase II"/>
    <property type="evidence" value="ECO:0007669"/>
    <property type="project" value="TreeGrafter"/>
</dbReference>
<dbReference type="Gene3D" id="3.30.160.60">
    <property type="entry name" value="Classic Zinc Finger"/>
    <property type="match status" value="6"/>
</dbReference>
<dbReference type="GO" id="GO:0003700">
    <property type="term" value="F:DNA-binding transcription factor activity"/>
    <property type="evidence" value="ECO:0007669"/>
    <property type="project" value="TreeGrafter"/>
</dbReference>
<name>A0A8C4QZU6_EPTBU</name>
<evidence type="ECO:0000256" key="9">
    <source>
        <dbReference type="SAM" id="SignalP"/>
    </source>
</evidence>
<keyword evidence="2" id="KW-0479">Metal-binding</keyword>
<feature type="domain" description="C2H2-type" evidence="10">
    <location>
        <begin position="158"/>
        <end position="185"/>
    </location>
</feature>
<dbReference type="PROSITE" id="PS50157">
    <property type="entry name" value="ZINC_FINGER_C2H2_2"/>
    <property type="match status" value="6"/>
</dbReference>
<keyword evidence="12" id="KW-1185">Reference proteome</keyword>
<sequence>MIDLAFHSLSAVLHLLCSALFLVPPIRPGLSLLHPAPRPQQLPLPPNQPLFSCTTCSHVFNTKAALMRHREKHHPASSGKTYKCTDYSSSTCHKSVSVNSTQIHTKKSQYSCSVCDKHPYSCKVCGKIFSSSSFLKEHSCPTHISMEPYTCSTGKKLYTCNVCDKKFSYSSKFQNHMRIHTGERPFPCNFCAKTFSNFACLRKHTRTHTGERPYPCLFCGKRYSTSSTLKNHTRIHTGERPYTCTVCEKTFIISSTLKAHSRIHTGERPYTCTFCGKAFSLLCVLHSICPFLVLMTKNVSKKKNLFNFPKLCPSLHLKNNKTRYLL</sequence>
<dbReference type="FunFam" id="3.30.160.60:FF:000446">
    <property type="entry name" value="Zinc finger protein"/>
    <property type="match status" value="2"/>
</dbReference>
<feature type="signal peptide" evidence="9">
    <location>
        <begin position="1"/>
        <end position="31"/>
    </location>
</feature>
<dbReference type="GO" id="GO:0032502">
    <property type="term" value="P:developmental process"/>
    <property type="evidence" value="ECO:0007669"/>
    <property type="project" value="UniProtKB-ARBA"/>
</dbReference>
<dbReference type="Pfam" id="PF00096">
    <property type="entry name" value="zf-C2H2"/>
    <property type="match status" value="6"/>
</dbReference>
<feature type="domain" description="C2H2-type" evidence="10">
    <location>
        <begin position="214"/>
        <end position="241"/>
    </location>
</feature>
<evidence type="ECO:0000256" key="8">
    <source>
        <dbReference type="PROSITE-ProRule" id="PRU00042"/>
    </source>
</evidence>
<dbReference type="GO" id="GO:0005634">
    <property type="term" value="C:nucleus"/>
    <property type="evidence" value="ECO:0007669"/>
    <property type="project" value="UniProtKB-SubCell"/>
</dbReference>
<dbReference type="Ensembl" id="ENSEBUT00000023631.1">
    <property type="protein sequence ID" value="ENSEBUP00000023055.1"/>
    <property type="gene ID" value="ENSEBUG00000014204.1"/>
</dbReference>
<keyword evidence="5" id="KW-0862">Zinc</keyword>
<dbReference type="Proteomes" id="UP000694388">
    <property type="component" value="Unplaced"/>
</dbReference>
<feature type="domain" description="C2H2-type" evidence="10">
    <location>
        <begin position="120"/>
        <end position="148"/>
    </location>
</feature>
<dbReference type="OMA" id="YCHSSES"/>
<evidence type="ECO:0000256" key="7">
    <source>
        <dbReference type="ARBA" id="ARBA00023242"/>
    </source>
</evidence>
<evidence type="ECO:0000256" key="5">
    <source>
        <dbReference type="ARBA" id="ARBA00022833"/>
    </source>
</evidence>
<dbReference type="SMART" id="SM00355">
    <property type="entry name" value="ZnF_C2H2"/>
    <property type="match status" value="6"/>
</dbReference>
<feature type="domain" description="C2H2-type" evidence="10">
    <location>
        <begin position="51"/>
        <end position="73"/>
    </location>
</feature>
<dbReference type="FunFam" id="3.30.160.60:FF:000690">
    <property type="entry name" value="Zinc finger protein 354C"/>
    <property type="match status" value="1"/>
</dbReference>
<keyword evidence="6" id="KW-0238">DNA-binding</keyword>
<evidence type="ECO:0000256" key="4">
    <source>
        <dbReference type="ARBA" id="ARBA00022771"/>
    </source>
</evidence>
<evidence type="ECO:0000313" key="12">
    <source>
        <dbReference type="Proteomes" id="UP000694388"/>
    </source>
</evidence>
<feature type="domain" description="C2H2-type" evidence="10">
    <location>
        <begin position="242"/>
        <end position="269"/>
    </location>
</feature>
<dbReference type="InterPro" id="IPR050589">
    <property type="entry name" value="Ikaros_C2H2-ZF"/>
</dbReference>
<feature type="chain" id="PRO_5034616312" description="C2H2-type domain-containing protein" evidence="9">
    <location>
        <begin position="32"/>
        <end position="326"/>
    </location>
</feature>
<dbReference type="FunFam" id="3.30.160.60:FF:000870">
    <property type="entry name" value="zinc finger protein 197 isoform X1"/>
    <property type="match status" value="1"/>
</dbReference>
<keyword evidence="3" id="KW-0677">Repeat</keyword>
<dbReference type="AlphaFoldDB" id="A0A8C4QZU6"/>
<evidence type="ECO:0000256" key="3">
    <source>
        <dbReference type="ARBA" id="ARBA00022737"/>
    </source>
</evidence>
<dbReference type="GO" id="GO:0000978">
    <property type="term" value="F:RNA polymerase II cis-regulatory region sequence-specific DNA binding"/>
    <property type="evidence" value="ECO:0007669"/>
    <property type="project" value="TreeGrafter"/>
</dbReference>
<dbReference type="FunFam" id="3.30.160.60:FF:000202">
    <property type="entry name" value="Zinc finger protein 574"/>
    <property type="match status" value="1"/>
</dbReference>
<dbReference type="InterPro" id="IPR036236">
    <property type="entry name" value="Znf_C2H2_sf"/>
</dbReference>
<evidence type="ECO:0000313" key="11">
    <source>
        <dbReference type="Ensembl" id="ENSEBUP00000023055.1"/>
    </source>
</evidence>
<dbReference type="PANTHER" id="PTHR24404">
    <property type="entry name" value="ZINC FINGER PROTEIN"/>
    <property type="match status" value="1"/>
</dbReference>
<dbReference type="GeneTree" id="ENSGT01150000286944"/>
<organism evidence="11 12">
    <name type="scientific">Eptatretus burgeri</name>
    <name type="common">Inshore hagfish</name>
    <dbReference type="NCBI Taxonomy" id="7764"/>
    <lineage>
        <taxon>Eukaryota</taxon>
        <taxon>Metazoa</taxon>
        <taxon>Chordata</taxon>
        <taxon>Craniata</taxon>
        <taxon>Vertebrata</taxon>
        <taxon>Cyclostomata</taxon>
        <taxon>Myxini</taxon>
        <taxon>Myxiniformes</taxon>
        <taxon>Myxinidae</taxon>
        <taxon>Eptatretinae</taxon>
        <taxon>Eptatretus</taxon>
    </lineage>
</organism>
<dbReference type="InterPro" id="IPR013087">
    <property type="entry name" value="Znf_C2H2_type"/>
</dbReference>
<evidence type="ECO:0000256" key="6">
    <source>
        <dbReference type="ARBA" id="ARBA00023125"/>
    </source>
</evidence>
<reference evidence="11" key="1">
    <citation type="submission" date="2025-08" db="UniProtKB">
        <authorList>
            <consortium name="Ensembl"/>
        </authorList>
    </citation>
    <scope>IDENTIFICATION</scope>
</reference>
<dbReference type="PANTHER" id="PTHR24404:SF114">
    <property type="entry name" value="KLUMPFUSS, ISOFORM B-RELATED"/>
    <property type="match status" value="1"/>
</dbReference>
<evidence type="ECO:0000259" key="10">
    <source>
        <dbReference type="PROSITE" id="PS50157"/>
    </source>
</evidence>
<keyword evidence="9" id="KW-0732">Signal</keyword>
<proteinExistence type="predicted"/>
<dbReference type="GO" id="GO:0008270">
    <property type="term" value="F:zinc ion binding"/>
    <property type="evidence" value="ECO:0007669"/>
    <property type="project" value="UniProtKB-KW"/>
</dbReference>